<name>A0A1H3FZX0_EUBBA</name>
<dbReference type="InterPro" id="IPR037171">
    <property type="entry name" value="NagB/RpiA_transferase-like"/>
</dbReference>
<dbReference type="Gene3D" id="1.10.10.60">
    <property type="entry name" value="Homeodomain-like"/>
    <property type="match status" value="1"/>
</dbReference>
<keyword evidence="7" id="KW-1185">Reference proteome</keyword>
<evidence type="ECO:0000256" key="4">
    <source>
        <dbReference type="ARBA" id="ARBA00023163"/>
    </source>
</evidence>
<evidence type="ECO:0000259" key="5">
    <source>
        <dbReference type="Pfam" id="PF04198"/>
    </source>
</evidence>
<dbReference type="RefSeq" id="WP_090245377.1">
    <property type="nucleotide sequence ID" value="NZ_FNOU01000012.1"/>
</dbReference>
<dbReference type="STRING" id="1528.SAMN04488579_11233"/>
<dbReference type="PANTHER" id="PTHR34294">
    <property type="entry name" value="TRANSCRIPTIONAL REGULATOR-RELATED"/>
    <property type="match status" value="1"/>
</dbReference>
<keyword evidence="4" id="KW-0804">Transcription</keyword>
<evidence type="ECO:0000313" key="6">
    <source>
        <dbReference type="EMBL" id="SDX96450.1"/>
    </source>
</evidence>
<proteinExistence type="inferred from homology"/>
<evidence type="ECO:0000256" key="1">
    <source>
        <dbReference type="ARBA" id="ARBA00010466"/>
    </source>
</evidence>
<dbReference type="PANTHER" id="PTHR34294:SF1">
    <property type="entry name" value="TRANSCRIPTIONAL REGULATOR LSRR"/>
    <property type="match status" value="1"/>
</dbReference>
<dbReference type="InterPro" id="IPR013324">
    <property type="entry name" value="RNA_pol_sigma_r3/r4-like"/>
</dbReference>
<dbReference type="Pfam" id="PF04198">
    <property type="entry name" value="Sugar-bind"/>
    <property type="match status" value="1"/>
</dbReference>
<dbReference type="InterPro" id="IPR007324">
    <property type="entry name" value="Sugar-bd_dom_put"/>
</dbReference>
<evidence type="ECO:0000256" key="3">
    <source>
        <dbReference type="ARBA" id="ARBA00023125"/>
    </source>
</evidence>
<dbReference type="Pfam" id="PF13412">
    <property type="entry name" value="HTH_24"/>
    <property type="match status" value="1"/>
</dbReference>
<keyword evidence="3 6" id="KW-0238">DNA-binding</keyword>
<keyword evidence="2" id="KW-0805">Transcription regulation</keyword>
<dbReference type="GO" id="GO:0030246">
    <property type="term" value="F:carbohydrate binding"/>
    <property type="evidence" value="ECO:0007669"/>
    <property type="project" value="InterPro"/>
</dbReference>
<dbReference type="OrthoDB" id="58802at2"/>
<accession>A0A1H3FZX0</accession>
<dbReference type="Proteomes" id="UP000199652">
    <property type="component" value="Unassembled WGS sequence"/>
</dbReference>
<dbReference type="EMBL" id="FNOU01000012">
    <property type="protein sequence ID" value="SDX96450.1"/>
    <property type="molecule type" value="Genomic_DNA"/>
</dbReference>
<evidence type="ECO:0000313" key="7">
    <source>
        <dbReference type="Proteomes" id="UP000199652"/>
    </source>
</evidence>
<feature type="domain" description="Sugar-binding" evidence="5">
    <location>
        <begin position="63"/>
        <end position="313"/>
    </location>
</feature>
<reference evidence="7" key="1">
    <citation type="submission" date="2016-10" db="EMBL/GenBank/DDBJ databases">
        <authorList>
            <person name="Varghese N."/>
            <person name="Submissions S."/>
        </authorList>
    </citation>
    <scope>NUCLEOTIDE SEQUENCE [LARGE SCALE GENOMIC DNA]</scope>
    <source>
        <strain evidence="7">VPI 5359</strain>
    </source>
</reference>
<dbReference type="InterPro" id="IPR051054">
    <property type="entry name" value="SorC_transcr_regulators"/>
</dbReference>
<sequence>MAKKNDSTESMFNKMVLIATLYYKEKMSQNEIAKKLGISRPWVSKLLTRAEEAGIVKIEVLVPFTENTALENSLMQKYRVKHVGVIKNDSPMKDDLALAAANYFISELRPEDVVGVGWGTGVTRLISATESLSFPRVKILPLAGSFGNSLDFLPNLSSIRLAKTLGAVAEVIHAPAVCSSEEEFETLMANPQTRQLLCEAEHADILLLGMGTFESSTMPQYEIFTAEEIEELRSRRVMGDIGLQYFDVEGRPIAIGATKKLIRANIFDASSNARTSIGIAEGVKKRDIIHAALSLKLVNVLFTNEETAMALLEK</sequence>
<organism evidence="6 7">
    <name type="scientific">Eubacterium barkeri</name>
    <name type="common">Clostridium barkeri</name>
    <dbReference type="NCBI Taxonomy" id="1528"/>
    <lineage>
        <taxon>Bacteria</taxon>
        <taxon>Bacillati</taxon>
        <taxon>Bacillota</taxon>
        <taxon>Clostridia</taxon>
        <taxon>Eubacteriales</taxon>
        <taxon>Eubacteriaceae</taxon>
        <taxon>Eubacterium</taxon>
    </lineage>
</organism>
<evidence type="ECO:0000256" key="2">
    <source>
        <dbReference type="ARBA" id="ARBA00023015"/>
    </source>
</evidence>
<dbReference type="SUPFAM" id="SSF100950">
    <property type="entry name" value="NagB/RpiA/CoA transferase-like"/>
    <property type="match status" value="1"/>
</dbReference>
<protein>
    <submittedName>
        <fullName evidence="6">DNA-binding transcriptional regulator LsrR, DeoR family</fullName>
    </submittedName>
</protein>
<dbReference type="AlphaFoldDB" id="A0A1H3FZX0"/>
<comment type="similarity">
    <text evidence="1">Belongs to the SorC transcriptional regulatory family.</text>
</comment>
<gene>
    <name evidence="6" type="ORF">SAMN04488579_11233</name>
</gene>
<dbReference type="GO" id="GO:0003677">
    <property type="term" value="F:DNA binding"/>
    <property type="evidence" value="ECO:0007669"/>
    <property type="project" value="UniProtKB-KW"/>
</dbReference>
<dbReference type="SUPFAM" id="SSF88659">
    <property type="entry name" value="Sigma3 and sigma4 domains of RNA polymerase sigma factors"/>
    <property type="match status" value="1"/>
</dbReference>
<dbReference type="Gene3D" id="3.40.50.1360">
    <property type="match status" value="1"/>
</dbReference>